<dbReference type="PANTHER" id="PTHR18063">
    <property type="entry name" value="NF-E2 INDUCIBLE PROTEIN"/>
    <property type="match status" value="1"/>
</dbReference>
<gene>
    <name evidence="3" type="ORF">B0A49_09779</name>
</gene>
<dbReference type="PANTHER" id="PTHR18063:SF6">
    <property type="entry name" value="UBIQUITIN CARBOXYL-TERMINAL HYDROLASE"/>
    <property type="match status" value="1"/>
</dbReference>
<feature type="compositionally biased region" description="Polar residues" evidence="1">
    <location>
        <begin position="830"/>
        <end position="840"/>
    </location>
</feature>
<feature type="compositionally biased region" description="Low complexity" evidence="1">
    <location>
        <begin position="871"/>
        <end position="884"/>
    </location>
</feature>
<evidence type="ECO:0000256" key="1">
    <source>
        <dbReference type="SAM" id="MobiDB-lite"/>
    </source>
</evidence>
<feature type="compositionally biased region" description="Polar residues" evidence="1">
    <location>
        <begin position="258"/>
        <end position="268"/>
    </location>
</feature>
<sequence length="961" mass="104191">MVTRKPVDILPPPLEQAANNPPYPSSPTIYSSTEPVSAAAYPPTPQGPSVFQAPSHVEETQRPRSDSVSTSGTWDTNGDEDERQVNLPAPLRVGHPDLSAETNGGGLPTSLRAGPPEGSRRTSEESNRVDGAAQSFVWGQSVGKQGTGGSLNGPLQSHNPYRRTSNAGQNGFGGESSAAVWDERVPSSPRNAPPPPPVELPSEYTPIQQTSGLSLNDGAAPLLEQRAETSFESRSPGLEQPPLIPALSGSFGGHIDDNSTNPWETTITSEDKWGSNPPIVPAVSEPLLIGKAEEGYAPALPPRGSFEDIEHPPPKPPRPASIDVSRVGRRASRPEVETPQTKARRQRSEHYPIKHINWYDEPSRHHPRRSPILIQNANGPCPLLALVNALVLSTPAGVETALIETLRTREQVSLGLLLDAVFDELMSGRRGDAAHELPDVGDLYAFLVTLHTGMNVNPRFVASDSPPPNLVDANETLIPITHPASMAHAQPGKFEETREMRLYGTFNIPLIHGWLPPPGSPAYSSCDRAAKTFEDAQNIQFLEEELEQKLRNHGLSSGEQQLFEDVTSIKQFLASWPTQLTGYGLNVLSKFLRPGRIAILFRNDHFSTLYKDPRTEALMTLVTDAGYASHDEIVWESLIDVNGTGSELFSGDFRPVGNSTNESAAGSQGGSHPHGQQSHSAFEEDVGWQTVRARNTRSRQDAAANVDITDAGVTQAQETGVIAENAAVPPASATTDVAPSAVTRTTTEQEDHDLALAMQLQEEEEDRHRLEQRDRRRNEELSRQFLERETRNQGPAVGQTQAIRRTPVPGQQEVRPLIPPRRNNMDSRRSGPNNASQDSNAPPPTYEQAASDQIYHPPIGPPTASPAALNRQQSAYAQQARSQAPLDGVARPGFPIHGRRGSSRRQPSLVDMALLGHGAGPARRRQSSGQMPGGYGDRIGGTYAGPNMAQDRRDDEKCVVM</sequence>
<feature type="compositionally biased region" description="Basic and acidic residues" evidence="1">
    <location>
        <begin position="950"/>
        <end position="961"/>
    </location>
</feature>
<feature type="region of interest" description="Disordered" evidence="1">
    <location>
        <begin position="1"/>
        <end position="278"/>
    </location>
</feature>
<dbReference type="OrthoDB" id="10261212at2759"/>
<feature type="compositionally biased region" description="Polar residues" evidence="1">
    <location>
        <begin position="153"/>
        <end position="169"/>
    </location>
</feature>
<evidence type="ECO:0000313" key="4">
    <source>
        <dbReference type="Proteomes" id="UP000308768"/>
    </source>
</evidence>
<proteinExistence type="predicted"/>
<dbReference type="GO" id="GO:0071108">
    <property type="term" value="P:protein K48-linked deubiquitination"/>
    <property type="evidence" value="ECO:0007669"/>
    <property type="project" value="TreeGrafter"/>
</dbReference>
<feature type="compositionally biased region" description="Polar residues" evidence="1">
    <location>
        <begin position="66"/>
        <end position="76"/>
    </location>
</feature>
<dbReference type="CDD" id="cd22249">
    <property type="entry name" value="UDM1_RNF168_RNF169-like"/>
    <property type="match status" value="1"/>
</dbReference>
<feature type="domain" description="MINDY deubiquitinase" evidence="2">
    <location>
        <begin position="350"/>
        <end position="653"/>
    </location>
</feature>
<dbReference type="EMBL" id="NAJN01000915">
    <property type="protein sequence ID" value="TKA67380.1"/>
    <property type="molecule type" value="Genomic_DNA"/>
</dbReference>
<protein>
    <recommendedName>
        <fullName evidence="2">MINDY deubiquitinase domain-containing protein</fullName>
    </recommendedName>
</protein>
<feature type="region of interest" description="Disordered" evidence="1">
    <location>
        <begin position="296"/>
        <end position="348"/>
    </location>
</feature>
<dbReference type="GO" id="GO:0016807">
    <property type="term" value="F:cysteine-type carboxypeptidase activity"/>
    <property type="evidence" value="ECO:0007669"/>
    <property type="project" value="TreeGrafter"/>
</dbReference>
<dbReference type="Pfam" id="PF04424">
    <property type="entry name" value="MINDY_DUB"/>
    <property type="match status" value="1"/>
</dbReference>
<feature type="region of interest" description="Disordered" evidence="1">
    <location>
        <begin position="919"/>
        <end position="961"/>
    </location>
</feature>
<feature type="region of interest" description="Disordered" evidence="1">
    <location>
        <begin position="650"/>
        <end position="684"/>
    </location>
</feature>
<feature type="compositionally biased region" description="Low complexity" evidence="1">
    <location>
        <begin position="663"/>
        <end position="680"/>
    </location>
</feature>
<evidence type="ECO:0000313" key="3">
    <source>
        <dbReference type="EMBL" id="TKA67380.1"/>
    </source>
</evidence>
<dbReference type="AlphaFoldDB" id="A0A4U0WUR9"/>
<organism evidence="3 4">
    <name type="scientific">Cryomyces minteri</name>
    <dbReference type="NCBI Taxonomy" id="331657"/>
    <lineage>
        <taxon>Eukaryota</taxon>
        <taxon>Fungi</taxon>
        <taxon>Dikarya</taxon>
        <taxon>Ascomycota</taxon>
        <taxon>Pezizomycotina</taxon>
        <taxon>Dothideomycetes</taxon>
        <taxon>Dothideomycetes incertae sedis</taxon>
        <taxon>Cryomyces</taxon>
    </lineage>
</organism>
<keyword evidence="4" id="KW-1185">Reference proteome</keyword>
<reference evidence="3 4" key="1">
    <citation type="submission" date="2017-03" db="EMBL/GenBank/DDBJ databases">
        <title>Genomes of endolithic fungi from Antarctica.</title>
        <authorList>
            <person name="Coleine C."/>
            <person name="Masonjones S."/>
            <person name="Stajich J.E."/>
        </authorList>
    </citation>
    <scope>NUCLEOTIDE SEQUENCE [LARGE SCALE GENOMIC DNA]</scope>
    <source>
        <strain evidence="3 4">CCFEE 5187</strain>
    </source>
</reference>
<feature type="compositionally biased region" description="Basic and acidic residues" evidence="1">
    <location>
        <begin position="56"/>
        <end position="65"/>
    </location>
</feature>
<feature type="region of interest" description="Disordered" evidence="1">
    <location>
        <begin position="762"/>
        <end position="907"/>
    </location>
</feature>
<evidence type="ECO:0000259" key="2">
    <source>
        <dbReference type="Pfam" id="PF04424"/>
    </source>
</evidence>
<feature type="compositionally biased region" description="Basic and acidic residues" evidence="1">
    <location>
        <begin position="118"/>
        <end position="128"/>
    </location>
</feature>
<comment type="caution">
    <text evidence="3">The sequence shown here is derived from an EMBL/GenBank/DDBJ whole genome shotgun (WGS) entry which is preliminary data.</text>
</comment>
<accession>A0A4U0WUR9</accession>
<dbReference type="GO" id="GO:0005829">
    <property type="term" value="C:cytosol"/>
    <property type="evidence" value="ECO:0007669"/>
    <property type="project" value="TreeGrafter"/>
</dbReference>
<name>A0A4U0WUR9_9PEZI</name>
<dbReference type="GO" id="GO:0071944">
    <property type="term" value="C:cell periphery"/>
    <property type="evidence" value="ECO:0007669"/>
    <property type="project" value="TreeGrafter"/>
</dbReference>
<dbReference type="InterPro" id="IPR007518">
    <property type="entry name" value="MINDY"/>
</dbReference>
<feature type="compositionally biased region" description="Basic and acidic residues" evidence="1">
    <location>
        <begin position="766"/>
        <end position="791"/>
    </location>
</feature>
<feature type="compositionally biased region" description="Gly residues" evidence="1">
    <location>
        <begin position="931"/>
        <end position="943"/>
    </location>
</feature>
<dbReference type="InterPro" id="IPR033979">
    <property type="entry name" value="MINDY_domain"/>
</dbReference>
<dbReference type="GO" id="GO:1990380">
    <property type="term" value="F:K48-linked deubiquitinase activity"/>
    <property type="evidence" value="ECO:0007669"/>
    <property type="project" value="InterPro"/>
</dbReference>
<dbReference type="STRING" id="331657.A0A4U0WUR9"/>
<dbReference type="GO" id="GO:0004843">
    <property type="term" value="F:cysteine-type deubiquitinase activity"/>
    <property type="evidence" value="ECO:0007669"/>
    <property type="project" value="InterPro"/>
</dbReference>
<dbReference type="Proteomes" id="UP000308768">
    <property type="component" value="Unassembled WGS sequence"/>
</dbReference>